<evidence type="ECO:0000313" key="1">
    <source>
        <dbReference type="EMBL" id="GCA63436.1"/>
    </source>
</evidence>
<gene>
    <name evidence="1" type="ORF">KIPB_009936</name>
</gene>
<organism evidence="1 2">
    <name type="scientific">Kipferlia bialata</name>
    <dbReference type="NCBI Taxonomy" id="797122"/>
    <lineage>
        <taxon>Eukaryota</taxon>
        <taxon>Metamonada</taxon>
        <taxon>Carpediemonas-like organisms</taxon>
        <taxon>Kipferlia</taxon>
    </lineage>
</organism>
<reference evidence="1 2" key="1">
    <citation type="journal article" date="2018" name="PLoS ONE">
        <title>The draft genome of Kipferlia bialata reveals reductive genome evolution in fornicate parasites.</title>
        <authorList>
            <person name="Tanifuji G."/>
            <person name="Takabayashi S."/>
            <person name="Kume K."/>
            <person name="Takagi M."/>
            <person name="Nakayama T."/>
            <person name="Kamikawa R."/>
            <person name="Inagaki Y."/>
            <person name="Hashimoto T."/>
        </authorList>
    </citation>
    <scope>NUCLEOTIDE SEQUENCE [LARGE SCALE GENOMIC DNA]</scope>
    <source>
        <strain evidence="1">NY0173</strain>
    </source>
</reference>
<sequence>MGPYTCFFRIVRTHSDPGQYDNRVYLYDRVSGDATLCEPLPYPDMVLCACMLNPTTMIVVQEERQLLVKLAPEMFNVYTDVD</sequence>
<dbReference type="AlphaFoldDB" id="A0A391NTV8"/>
<comment type="caution">
    <text evidence="1">The sequence shown here is derived from an EMBL/GenBank/DDBJ whole genome shotgun (WGS) entry which is preliminary data.</text>
</comment>
<accession>A0A391NTV8</accession>
<proteinExistence type="predicted"/>
<protein>
    <submittedName>
        <fullName evidence="1">Uncharacterized protein</fullName>
    </submittedName>
</protein>
<keyword evidence="2" id="KW-1185">Reference proteome</keyword>
<dbReference type="Proteomes" id="UP000265618">
    <property type="component" value="Unassembled WGS sequence"/>
</dbReference>
<dbReference type="EMBL" id="BDIP01003525">
    <property type="protein sequence ID" value="GCA63436.1"/>
    <property type="molecule type" value="Genomic_DNA"/>
</dbReference>
<name>A0A391NTV8_9EUKA</name>
<evidence type="ECO:0000313" key="2">
    <source>
        <dbReference type="Proteomes" id="UP000265618"/>
    </source>
</evidence>